<proteinExistence type="predicted"/>
<organism evidence="2 3">
    <name type="scientific">Porphyromonas catoniae F0037</name>
    <dbReference type="NCBI Taxonomy" id="1127696"/>
    <lineage>
        <taxon>Bacteria</taxon>
        <taxon>Pseudomonadati</taxon>
        <taxon>Bacteroidota</taxon>
        <taxon>Bacteroidia</taxon>
        <taxon>Bacteroidales</taxon>
        <taxon>Porphyromonadaceae</taxon>
        <taxon>Porphyromonas</taxon>
    </lineage>
</organism>
<dbReference type="STRING" id="1127696.HMPREF9134_00456"/>
<evidence type="ECO:0000313" key="3">
    <source>
        <dbReference type="Proteomes" id="UP000010408"/>
    </source>
</evidence>
<keyword evidence="1" id="KW-0812">Transmembrane</keyword>
<keyword evidence="1" id="KW-0472">Membrane</keyword>
<protein>
    <submittedName>
        <fullName evidence="2">Uncharacterized protein</fullName>
    </submittedName>
</protein>
<dbReference type="PATRIC" id="fig|1127696.3.peg.400"/>
<dbReference type="AlphaFoldDB" id="L1NGI6"/>
<name>L1NGI6_9PORP</name>
<evidence type="ECO:0000313" key="2">
    <source>
        <dbReference type="EMBL" id="EKY02441.1"/>
    </source>
</evidence>
<comment type="caution">
    <text evidence="2">The sequence shown here is derived from an EMBL/GenBank/DDBJ whole genome shotgun (WGS) entry which is preliminary data.</text>
</comment>
<dbReference type="HOGENOM" id="CLU_1946826_0_0_10"/>
<accession>L1NGI6</accession>
<feature type="transmembrane region" description="Helical" evidence="1">
    <location>
        <begin position="93"/>
        <end position="117"/>
    </location>
</feature>
<dbReference type="RefSeq" id="WP_005468628.1">
    <property type="nucleotide sequence ID" value="NZ_KB291043.1"/>
</dbReference>
<reference evidence="2 3" key="1">
    <citation type="submission" date="2012-05" db="EMBL/GenBank/DDBJ databases">
        <authorList>
            <person name="Weinstock G."/>
            <person name="Sodergren E."/>
            <person name="Lobos E.A."/>
            <person name="Fulton L."/>
            <person name="Fulton R."/>
            <person name="Courtney L."/>
            <person name="Fronick C."/>
            <person name="O'Laughlin M."/>
            <person name="Godfrey J."/>
            <person name="Wilson R.M."/>
            <person name="Miner T."/>
            <person name="Farmer C."/>
            <person name="Delehaunty K."/>
            <person name="Cordes M."/>
            <person name="Minx P."/>
            <person name="Tomlinson C."/>
            <person name="Chen J."/>
            <person name="Wollam A."/>
            <person name="Pepin K.H."/>
            <person name="Bhonagiri V."/>
            <person name="Zhang X."/>
            <person name="Suruliraj S."/>
            <person name="Warren W."/>
            <person name="Mitreva M."/>
            <person name="Mardis E.R."/>
            <person name="Wilson R.K."/>
        </authorList>
    </citation>
    <scope>NUCLEOTIDE SEQUENCE [LARGE SCALE GENOMIC DNA]</scope>
    <source>
        <strain evidence="2 3">F0037</strain>
    </source>
</reference>
<keyword evidence="1" id="KW-1133">Transmembrane helix</keyword>
<dbReference type="EMBL" id="AMEQ01000015">
    <property type="protein sequence ID" value="EKY02441.1"/>
    <property type="molecule type" value="Genomic_DNA"/>
</dbReference>
<sequence>MAIDLETLRKDGRIILEDPDTEEKETSTLEYNKQITEYNRLNEEVESIKQDRKERKIYASKTFDFLCVYMMCVGLLLFMSGSTTASFQLSDSVLIVILGTTTTNVLGIFYFVANYLFPKRHKPNCTKTQ</sequence>
<feature type="transmembrane region" description="Helical" evidence="1">
    <location>
        <begin position="62"/>
        <end position="81"/>
    </location>
</feature>
<dbReference type="Proteomes" id="UP000010408">
    <property type="component" value="Unassembled WGS sequence"/>
</dbReference>
<gene>
    <name evidence="2" type="ORF">HMPREF9134_00456</name>
</gene>
<evidence type="ECO:0000256" key="1">
    <source>
        <dbReference type="SAM" id="Phobius"/>
    </source>
</evidence>